<sequence>MVVPQAEDPSTMMEESGSRLFQNDLFLMQSSSKAFTGNFKEASTSEVIIEGHATQAVYGVLHYLYTGTVAQEDFTTVRSALDLFIAADYFNIAYARDEAVEIFGIQLRYLSRLNHSSGLENELLPTEDRDSFFLAARFAYTSVPNFEVLRPPIERLIQQTDFLLTKDTRFMQELKSIPEFAVVIIEMMTSRVANDAISRWPAIPQSCHGCGRGETKFADIWVASVRDMPGRYSKHHLKLRGNCDDCTAALGDKRSTKP</sequence>
<dbReference type="GeneID" id="92048259"/>
<accession>A0ABR1VHH6</accession>
<gene>
    <name evidence="2" type="ORF">PG997_010884</name>
</gene>
<organism evidence="2 3">
    <name type="scientific">Apiospora hydei</name>
    <dbReference type="NCBI Taxonomy" id="1337664"/>
    <lineage>
        <taxon>Eukaryota</taxon>
        <taxon>Fungi</taxon>
        <taxon>Dikarya</taxon>
        <taxon>Ascomycota</taxon>
        <taxon>Pezizomycotina</taxon>
        <taxon>Sordariomycetes</taxon>
        <taxon>Xylariomycetidae</taxon>
        <taxon>Amphisphaeriales</taxon>
        <taxon>Apiosporaceae</taxon>
        <taxon>Apiospora</taxon>
    </lineage>
</organism>
<dbReference type="RefSeq" id="XP_066664489.1">
    <property type="nucleotide sequence ID" value="XM_066815199.1"/>
</dbReference>
<protein>
    <recommendedName>
        <fullName evidence="1">BTB domain-containing protein</fullName>
    </recommendedName>
</protein>
<evidence type="ECO:0000313" key="3">
    <source>
        <dbReference type="Proteomes" id="UP001433268"/>
    </source>
</evidence>
<dbReference type="Proteomes" id="UP001433268">
    <property type="component" value="Unassembled WGS sequence"/>
</dbReference>
<evidence type="ECO:0000313" key="2">
    <source>
        <dbReference type="EMBL" id="KAK8070681.1"/>
    </source>
</evidence>
<dbReference type="InterPro" id="IPR000210">
    <property type="entry name" value="BTB/POZ_dom"/>
</dbReference>
<name>A0ABR1VHH6_9PEZI</name>
<dbReference type="EMBL" id="JAQQWN010000008">
    <property type="protein sequence ID" value="KAK8070681.1"/>
    <property type="molecule type" value="Genomic_DNA"/>
</dbReference>
<dbReference type="SUPFAM" id="SSF54695">
    <property type="entry name" value="POZ domain"/>
    <property type="match status" value="1"/>
</dbReference>
<dbReference type="CDD" id="cd18186">
    <property type="entry name" value="BTB_POZ_ZBTB_KLHL-like"/>
    <property type="match status" value="1"/>
</dbReference>
<feature type="domain" description="BTB" evidence="1">
    <location>
        <begin position="33"/>
        <end position="99"/>
    </location>
</feature>
<dbReference type="InterPro" id="IPR011333">
    <property type="entry name" value="SKP1/BTB/POZ_sf"/>
</dbReference>
<keyword evidence="3" id="KW-1185">Reference proteome</keyword>
<reference evidence="2 3" key="1">
    <citation type="submission" date="2023-01" db="EMBL/GenBank/DDBJ databases">
        <title>Analysis of 21 Apiospora genomes using comparative genomics revels a genus with tremendous synthesis potential of carbohydrate active enzymes and secondary metabolites.</title>
        <authorList>
            <person name="Sorensen T."/>
        </authorList>
    </citation>
    <scope>NUCLEOTIDE SEQUENCE [LARGE SCALE GENOMIC DNA]</scope>
    <source>
        <strain evidence="2 3">CBS 114990</strain>
    </source>
</reference>
<comment type="caution">
    <text evidence="2">The sequence shown here is derived from an EMBL/GenBank/DDBJ whole genome shotgun (WGS) entry which is preliminary data.</text>
</comment>
<dbReference type="Pfam" id="PF00651">
    <property type="entry name" value="BTB"/>
    <property type="match status" value="1"/>
</dbReference>
<proteinExistence type="predicted"/>
<evidence type="ECO:0000259" key="1">
    <source>
        <dbReference type="Pfam" id="PF00651"/>
    </source>
</evidence>
<dbReference type="Gene3D" id="3.30.710.10">
    <property type="entry name" value="Potassium Channel Kv1.1, Chain A"/>
    <property type="match status" value="1"/>
</dbReference>